<evidence type="ECO:0000256" key="1">
    <source>
        <dbReference type="SAM" id="Phobius"/>
    </source>
</evidence>
<proteinExistence type="predicted"/>
<dbReference type="RefSeq" id="WP_331217255.1">
    <property type="nucleotide sequence ID" value="NZ_JAZGQK010000027.1"/>
</dbReference>
<keyword evidence="1" id="KW-1133">Transmembrane helix</keyword>
<accession>A0ABU7S0J8</accession>
<gene>
    <name evidence="2" type="ORF">V1633_27935</name>
</gene>
<evidence type="ECO:0008006" key="4">
    <source>
        <dbReference type="Google" id="ProtNLM"/>
    </source>
</evidence>
<name>A0ABU7S0J8_9ACTN</name>
<dbReference type="Proteomes" id="UP001332243">
    <property type="component" value="Unassembled WGS sequence"/>
</dbReference>
<feature type="transmembrane region" description="Helical" evidence="1">
    <location>
        <begin position="64"/>
        <end position="85"/>
    </location>
</feature>
<evidence type="ECO:0000313" key="2">
    <source>
        <dbReference type="EMBL" id="MEE6262320.1"/>
    </source>
</evidence>
<feature type="transmembrane region" description="Helical" evidence="1">
    <location>
        <begin position="12"/>
        <end position="39"/>
    </location>
</feature>
<feature type="transmembrane region" description="Helical" evidence="1">
    <location>
        <begin position="92"/>
        <end position="112"/>
    </location>
</feature>
<feature type="transmembrane region" description="Helical" evidence="1">
    <location>
        <begin position="132"/>
        <end position="152"/>
    </location>
</feature>
<protein>
    <recommendedName>
        <fullName evidence="4">DUF2127 domain-containing protein</fullName>
    </recommendedName>
</protein>
<keyword evidence="1" id="KW-0472">Membrane</keyword>
<dbReference type="EMBL" id="JAZGQK010000027">
    <property type="protein sequence ID" value="MEE6262320.1"/>
    <property type="molecule type" value="Genomic_DNA"/>
</dbReference>
<organism evidence="2 3">
    <name type="scientific">Plantactinospora sonchi</name>
    <dbReference type="NCBI Taxonomy" id="1544735"/>
    <lineage>
        <taxon>Bacteria</taxon>
        <taxon>Bacillati</taxon>
        <taxon>Actinomycetota</taxon>
        <taxon>Actinomycetes</taxon>
        <taxon>Micromonosporales</taxon>
        <taxon>Micromonosporaceae</taxon>
        <taxon>Plantactinospora</taxon>
    </lineage>
</organism>
<reference evidence="2 3" key="1">
    <citation type="submission" date="2024-01" db="EMBL/GenBank/DDBJ databases">
        <title>Genome insights into Plantactinospora sonchi sp. nov.</title>
        <authorList>
            <person name="Wang L."/>
        </authorList>
    </citation>
    <scope>NUCLEOTIDE SEQUENCE [LARGE SCALE GENOMIC DNA]</scope>
    <source>
        <strain evidence="2 3">NEAU-QY2</strain>
    </source>
</reference>
<comment type="caution">
    <text evidence="2">The sequence shown here is derived from an EMBL/GenBank/DDBJ whole genome shotgun (WGS) entry which is preliminary data.</text>
</comment>
<evidence type="ECO:0000313" key="3">
    <source>
        <dbReference type="Proteomes" id="UP001332243"/>
    </source>
</evidence>
<keyword evidence="3" id="KW-1185">Reference proteome</keyword>
<sequence length="172" mass="18652">MPDIARRAPTRWTVPLQTLVVACSVVFVIGTTFQTFVIIDQQAIVDMMRGAGASAEQASADAPAFLLGFRLVGCAYIVGNALGLLARTGRGWVFWLILLVNVTQAAGVVVIPPEVFEVTRERFGVLGLLPSWITDGGAAVLSLILVISLIRYRTAWAHRRKPMTHVGAQRQP</sequence>
<keyword evidence="1" id="KW-0812">Transmembrane</keyword>
<dbReference type="PROSITE" id="PS51257">
    <property type="entry name" value="PROKAR_LIPOPROTEIN"/>
    <property type="match status" value="1"/>
</dbReference>